<reference evidence="5" key="1">
    <citation type="journal article" date="2020" name="Phytopathology">
        <title>Genome sequence and comparative analysis of Colletotrichum gloeosporioides isolated from Liriodendron leaves.</title>
        <authorList>
            <person name="Fu F.F."/>
            <person name="Hao Z."/>
            <person name="Wang P."/>
            <person name="Lu Y."/>
            <person name="Xue L.J."/>
            <person name="Wei G."/>
            <person name="Tian Y."/>
            <person name="Baishi H."/>
            <person name="Xu H."/>
            <person name="Shi J."/>
            <person name="Cheng T."/>
            <person name="Wang G."/>
            <person name="Yi Y."/>
            <person name="Chen J."/>
        </authorList>
    </citation>
    <scope>NUCLEOTIDE SEQUENCE</scope>
    <source>
        <strain evidence="5">Lc1</strain>
    </source>
</reference>
<gene>
    <name evidence="5" type="ORF">GCG54_00005370</name>
</gene>
<dbReference type="Pfam" id="PF11951">
    <property type="entry name" value="Fungal_trans_2"/>
    <property type="match status" value="1"/>
</dbReference>
<dbReference type="GO" id="GO:0000976">
    <property type="term" value="F:transcription cis-regulatory region binding"/>
    <property type="evidence" value="ECO:0007669"/>
    <property type="project" value="TreeGrafter"/>
</dbReference>
<dbReference type="Gene3D" id="4.10.240.10">
    <property type="entry name" value="Zn(2)-C6 fungal-type DNA-binding domain"/>
    <property type="match status" value="1"/>
</dbReference>
<dbReference type="PANTHER" id="PTHR37534">
    <property type="entry name" value="TRANSCRIPTIONAL ACTIVATOR PROTEIN UGA3"/>
    <property type="match status" value="1"/>
</dbReference>
<comment type="caution">
    <text evidence="5">The sequence shown here is derived from an EMBL/GenBank/DDBJ whole genome shotgun (WGS) entry which is preliminary data.</text>
</comment>
<comment type="subcellular location">
    <subcellularLocation>
        <location evidence="1">Nucleus</location>
    </subcellularLocation>
</comment>
<evidence type="ECO:0000256" key="1">
    <source>
        <dbReference type="ARBA" id="ARBA00004123"/>
    </source>
</evidence>
<dbReference type="SUPFAM" id="SSF57701">
    <property type="entry name" value="Zn2/Cys6 DNA-binding domain"/>
    <property type="match status" value="1"/>
</dbReference>
<protein>
    <recommendedName>
        <fullName evidence="4">Zn(2)-C6 fungal-type domain-containing protein</fullName>
    </recommendedName>
</protein>
<evidence type="ECO:0000313" key="5">
    <source>
        <dbReference type="EMBL" id="KAF3796955.1"/>
    </source>
</evidence>
<dbReference type="InterPro" id="IPR021858">
    <property type="entry name" value="Fun_TF"/>
</dbReference>
<dbReference type="CDD" id="cd00067">
    <property type="entry name" value="GAL4"/>
    <property type="match status" value="1"/>
</dbReference>
<dbReference type="GO" id="GO:0005634">
    <property type="term" value="C:nucleus"/>
    <property type="evidence" value="ECO:0007669"/>
    <property type="project" value="UniProtKB-SubCell"/>
</dbReference>
<sequence>MAKRACWECQRRGVVCDSARPVCSKCKLSGIVCPGYENVKPLTWVAPNQITTRTWRGRKPAANKSSALKNTKKPSERKDTAQSRSAEEQLIHIFPGQELRTETCDIAEASLYWNNHVYPYFYDNQLTKSPWVVPASHIHAMKPYRRHGLVAMAIEHRMSQLSPTRNDPYAAEVRARAYHHRHTAIQALNKEIANETTRLSDATLAGVVTFIFGDLMGGATAPNWRVHLRGFAALVALRGGWEEFCLKSPHLKTLVLFCKMSCISRAHIWPLTNSLADSIENLANTTSPADDQVSPLDNYRIRDVIRDVFSIGYYPQLPCPIDLLIHIVHINRLRFLATLENTGSSVGPIQNEAEDALDSILDFSPETWSNGMESSVEGFLLMGQIYQSAALLFGISSLQSAGAIPSSKEWISLKKTHRDRLFALLDETTTSRALKICTTWPMIVAGFEAKGGSPWMRSFILDRLGEDSRQLGIYLPVAAKEVLEKFYASAGKHWDECFDSPRALFT</sequence>
<feature type="compositionally biased region" description="Basic and acidic residues" evidence="3">
    <location>
        <begin position="73"/>
        <end position="87"/>
    </location>
</feature>
<feature type="region of interest" description="Disordered" evidence="3">
    <location>
        <begin position="54"/>
        <end position="87"/>
    </location>
</feature>
<dbReference type="GO" id="GO:0045944">
    <property type="term" value="P:positive regulation of transcription by RNA polymerase II"/>
    <property type="evidence" value="ECO:0007669"/>
    <property type="project" value="TreeGrafter"/>
</dbReference>
<name>A0A8H8WN39_COLGL</name>
<dbReference type="SMART" id="SM00066">
    <property type="entry name" value="GAL4"/>
    <property type="match status" value="1"/>
</dbReference>
<organism evidence="5 6">
    <name type="scientific">Colletotrichum gloeosporioides</name>
    <name type="common">Anthracnose fungus</name>
    <name type="synonym">Glomerella cingulata</name>
    <dbReference type="NCBI Taxonomy" id="474922"/>
    <lineage>
        <taxon>Eukaryota</taxon>
        <taxon>Fungi</taxon>
        <taxon>Dikarya</taxon>
        <taxon>Ascomycota</taxon>
        <taxon>Pezizomycotina</taxon>
        <taxon>Sordariomycetes</taxon>
        <taxon>Hypocreomycetidae</taxon>
        <taxon>Glomerellales</taxon>
        <taxon>Glomerellaceae</taxon>
        <taxon>Colletotrichum</taxon>
        <taxon>Colletotrichum gloeosporioides species complex</taxon>
    </lineage>
</organism>
<accession>A0A8H8WN39</accession>
<dbReference type="InterPro" id="IPR001138">
    <property type="entry name" value="Zn2Cys6_DnaBD"/>
</dbReference>
<feature type="domain" description="Zn(2)-C6 fungal-type" evidence="4">
    <location>
        <begin position="5"/>
        <end position="33"/>
    </location>
</feature>
<dbReference type="Pfam" id="PF00172">
    <property type="entry name" value="Zn_clus"/>
    <property type="match status" value="1"/>
</dbReference>
<dbReference type="Proteomes" id="UP000613401">
    <property type="component" value="Unassembled WGS sequence"/>
</dbReference>
<dbReference type="EMBL" id="WVTB01000120">
    <property type="protein sequence ID" value="KAF3796955.1"/>
    <property type="molecule type" value="Genomic_DNA"/>
</dbReference>
<dbReference type="PANTHER" id="PTHR37534:SF48">
    <property type="entry name" value="FINGER DOMAIN PROTEIN, PUTATIVE-RELATED"/>
    <property type="match status" value="1"/>
</dbReference>
<evidence type="ECO:0000256" key="3">
    <source>
        <dbReference type="SAM" id="MobiDB-lite"/>
    </source>
</evidence>
<evidence type="ECO:0000259" key="4">
    <source>
        <dbReference type="PROSITE" id="PS50048"/>
    </source>
</evidence>
<keyword evidence="6" id="KW-1185">Reference proteome</keyword>
<dbReference type="GeneID" id="69012521"/>
<reference evidence="5" key="2">
    <citation type="submission" date="2020-03" db="EMBL/GenBank/DDBJ databases">
        <authorList>
            <person name="Fu F.-F."/>
            <person name="Chen J."/>
        </authorList>
    </citation>
    <scope>NUCLEOTIDE SEQUENCE</scope>
    <source>
        <strain evidence="5">Lc1</strain>
    </source>
</reference>
<dbReference type="PROSITE" id="PS50048">
    <property type="entry name" value="ZN2_CY6_FUNGAL_2"/>
    <property type="match status" value="1"/>
</dbReference>
<evidence type="ECO:0000256" key="2">
    <source>
        <dbReference type="ARBA" id="ARBA00023242"/>
    </source>
</evidence>
<dbReference type="InterPro" id="IPR036864">
    <property type="entry name" value="Zn2-C6_fun-type_DNA-bd_sf"/>
</dbReference>
<proteinExistence type="predicted"/>
<dbReference type="AlphaFoldDB" id="A0A8H8WN39"/>
<dbReference type="GO" id="GO:0000981">
    <property type="term" value="F:DNA-binding transcription factor activity, RNA polymerase II-specific"/>
    <property type="evidence" value="ECO:0007669"/>
    <property type="project" value="InterPro"/>
</dbReference>
<dbReference type="GO" id="GO:0008270">
    <property type="term" value="F:zinc ion binding"/>
    <property type="evidence" value="ECO:0007669"/>
    <property type="project" value="InterPro"/>
</dbReference>
<dbReference type="RefSeq" id="XP_045256119.1">
    <property type="nucleotide sequence ID" value="XM_045405394.1"/>
</dbReference>
<keyword evidence="2" id="KW-0539">Nucleus</keyword>
<evidence type="ECO:0000313" key="6">
    <source>
        <dbReference type="Proteomes" id="UP000613401"/>
    </source>
</evidence>